<feature type="region of interest" description="Disordered" evidence="1">
    <location>
        <begin position="1"/>
        <end position="34"/>
    </location>
</feature>
<evidence type="ECO:0000313" key="3">
    <source>
        <dbReference type="Proteomes" id="UP001295444"/>
    </source>
</evidence>
<protein>
    <submittedName>
        <fullName evidence="2">Uncharacterized protein</fullName>
    </submittedName>
</protein>
<dbReference type="Proteomes" id="UP001295444">
    <property type="component" value="Chromosome 03"/>
</dbReference>
<sequence length="175" mass="19140">MLTTQRPAARGAQTDQTPSHREADNPTAMKLASPEASNAAILQSLAEVKGFLVAEIEHTAAEVKAEITVIGTRTTAIEQHMAHIVTAHNGSATLTNALKHWITDLEIELGDIFNRARHNNLRIRGLPETVGDAELEAILVKCLRQGLPDIPDHLWHVDRAHRALRALATAHPWTS</sequence>
<dbReference type="Gene3D" id="3.30.70.1820">
    <property type="entry name" value="L1 transposable element, RRM domain"/>
    <property type="match status" value="1"/>
</dbReference>
<evidence type="ECO:0000313" key="2">
    <source>
        <dbReference type="EMBL" id="CAH2275165.1"/>
    </source>
</evidence>
<dbReference type="EMBL" id="OW240914">
    <property type="protein sequence ID" value="CAH2275165.1"/>
    <property type="molecule type" value="Genomic_DNA"/>
</dbReference>
<organism evidence="2 3">
    <name type="scientific">Pelobates cultripes</name>
    <name type="common">Western spadefoot toad</name>
    <dbReference type="NCBI Taxonomy" id="61616"/>
    <lineage>
        <taxon>Eukaryota</taxon>
        <taxon>Metazoa</taxon>
        <taxon>Chordata</taxon>
        <taxon>Craniata</taxon>
        <taxon>Vertebrata</taxon>
        <taxon>Euteleostomi</taxon>
        <taxon>Amphibia</taxon>
        <taxon>Batrachia</taxon>
        <taxon>Anura</taxon>
        <taxon>Pelobatoidea</taxon>
        <taxon>Pelobatidae</taxon>
        <taxon>Pelobates</taxon>
    </lineage>
</organism>
<accession>A0AAD1VYY7</accession>
<dbReference type="AlphaFoldDB" id="A0AAD1VYY7"/>
<keyword evidence="3" id="KW-1185">Reference proteome</keyword>
<evidence type="ECO:0000256" key="1">
    <source>
        <dbReference type="SAM" id="MobiDB-lite"/>
    </source>
</evidence>
<proteinExistence type="predicted"/>
<reference evidence="2" key="1">
    <citation type="submission" date="2022-03" db="EMBL/GenBank/DDBJ databases">
        <authorList>
            <person name="Alioto T."/>
            <person name="Alioto T."/>
            <person name="Gomez Garrido J."/>
        </authorList>
    </citation>
    <scope>NUCLEOTIDE SEQUENCE</scope>
</reference>
<gene>
    <name evidence="2" type="ORF">PECUL_23A032057</name>
</gene>
<name>A0AAD1VYY7_PELCU</name>